<evidence type="ECO:0000256" key="4">
    <source>
        <dbReference type="SAM" id="MobiDB-lite"/>
    </source>
</evidence>
<keyword evidence="2" id="KW-0813">Transport</keyword>
<keyword evidence="5" id="KW-0472">Membrane</keyword>
<dbReference type="EMBL" id="META01000002">
    <property type="protein sequence ID" value="OGB74421.1"/>
    <property type="molecule type" value="Genomic_DNA"/>
</dbReference>
<comment type="similarity">
    <text evidence="1">Belongs to the bacterial solute-binding protein 5 family.</text>
</comment>
<dbReference type="Gene3D" id="3.90.76.10">
    <property type="entry name" value="Dipeptide-binding Protein, Domain 1"/>
    <property type="match status" value="1"/>
</dbReference>
<dbReference type="PANTHER" id="PTHR30290:SF9">
    <property type="entry name" value="OLIGOPEPTIDE-BINDING PROTEIN APPA"/>
    <property type="match status" value="1"/>
</dbReference>
<dbReference type="GO" id="GO:1904680">
    <property type="term" value="F:peptide transmembrane transporter activity"/>
    <property type="evidence" value="ECO:0007669"/>
    <property type="project" value="TreeGrafter"/>
</dbReference>
<evidence type="ECO:0000259" key="6">
    <source>
        <dbReference type="Pfam" id="PF00496"/>
    </source>
</evidence>
<sequence>MGVLSRVQVLGTELLGFGRQFWRRFSKAERSTVAVLIVVIAVAGVWCLLLGGGESRIQPVRGGSIIEGVVGQPQVLNPLYVQANLVDRDISRLIFSGLIKMGRGREFLPDLASSWEVFDQGKTYIFHLREGIKWHDGGSFDASDIVFTVGVVQSEAYPGVLKSSWQGIRVTAVNPTTVQFSLPSPSTFFLSQATVGILPAHLFAHLPVSEIGKSDNNSKPVGTGPFKVASVLASKDSVSLVANPDYYGEVPFIEKVVFYFYDTEKALLNAIKSGAVTGAGTSSLSGLGGADLANLKVYTYQLPQYKAVYVNQLGGNQALADKAVRQALALSTNKEKIIRDVTDGNAVPVDSPILPGFWGHLPEIKKYSFDFIAARDVLHKAGWKDADGDGFLEKGNVRLSFSLSFKDDKANRAIAEILSSDWEAVGAEVTVVPIEPTELFDRVIRPRDYDLLIFGQDLGTDSDPYVYWHSSQTTDPGLALSVMYDKDIDNNLEMARLAGNLSRAISYYHRFQNAFADLVPAILLYQPNFIYLVDGKVKGVTQEINLSTITDRFINIADWYIKFRKTASGEEASPDIIDSGGTLEIEDSPTAG</sequence>
<dbReference type="Pfam" id="PF00496">
    <property type="entry name" value="SBP_bac_5"/>
    <property type="match status" value="1"/>
</dbReference>
<evidence type="ECO:0000256" key="5">
    <source>
        <dbReference type="SAM" id="Phobius"/>
    </source>
</evidence>
<reference evidence="7 8" key="1">
    <citation type="journal article" date="2016" name="Nat. Commun.">
        <title>Thousands of microbial genomes shed light on interconnected biogeochemical processes in an aquifer system.</title>
        <authorList>
            <person name="Anantharaman K."/>
            <person name="Brown C.T."/>
            <person name="Hug L.A."/>
            <person name="Sharon I."/>
            <person name="Castelle C.J."/>
            <person name="Probst A.J."/>
            <person name="Thomas B.C."/>
            <person name="Singh A."/>
            <person name="Wilkins M.J."/>
            <person name="Karaoz U."/>
            <person name="Brodie E.L."/>
            <person name="Williams K.H."/>
            <person name="Hubbard S.S."/>
            <person name="Banfield J.F."/>
        </authorList>
    </citation>
    <scope>NUCLEOTIDE SEQUENCE [LARGE SCALE GENOMIC DNA]</scope>
</reference>
<name>A0A1F4NSK6_UNCK3</name>
<proteinExistence type="inferred from homology"/>
<evidence type="ECO:0000256" key="1">
    <source>
        <dbReference type="ARBA" id="ARBA00005695"/>
    </source>
</evidence>
<dbReference type="Proteomes" id="UP000176651">
    <property type="component" value="Unassembled WGS sequence"/>
</dbReference>
<dbReference type="GO" id="GO:0043190">
    <property type="term" value="C:ATP-binding cassette (ABC) transporter complex"/>
    <property type="evidence" value="ECO:0007669"/>
    <property type="project" value="InterPro"/>
</dbReference>
<dbReference type="PANTHER" id="PTHR30290">
    <property type="entry name" value="PERIPLASMIC BINDING COMPONENT OF ABC TRANSPORTER"/>
    <property type="match status" value="1"/>
</dbReference>
<dbReference type="STRING" id="1798535.A2V68_01790"/>
<keyword evidence="5" id="KW-1133">Transmembrane helix</keyword>
<evidence type="ECO:0000256" key="2">
    <source>
        <dbReference type="ARBA" id="ARBA00022448"/>
    </source>
</evidence>
<dbReference type="InterPro" id="IPR000914">
    <property type="entry name" value="SBP_5_dom"/>
</dbReference>
<dbReference type="PIRSF" id="PIRSF002741">
    <property type="entry name" value="MppA"/>
    <property type="match status" value="1"/>
</dbReference>
<evidence type="ECO:0000256" key="3">
    <source>
        <dbReference type="ARBA" id="ARBA00022729"/>
    </source>
</evidence>
<dbReference type="SUPFAM" id="SSF53850">
    <property type="entry name" value="Periplasmic binding protein-like II"/>
    <property type="match status" value="1"/>
</dbReference>
<dbReference type="Gene3D" id="3.10.105.10">
    <property type="entry name" value="Dipeptide-binding Protein, Domain 3"/>
    <property type="match status" value="1"/>
</dbReference>
<dbReference type="InterPro" id="IPR030678">
    <property type="entry name" value="Peptide/Ni-bd"/>
</dbReference>
<dbReference type="CDD" id="cd08513">
    <property type="entry name" value="PBP2_thermophilic_Hb8_like"/>
    <property type="match status" value="1"/>
</dbReference>
<dbReference type="AlphaFoldDB" id="A0A1F4NSK6"/>
<protein>
    <recommendedName>
        <fullName evidence="6">Solute-binding protein family 5 domain-containing protein</fullName>
    </recommendedName>
</protein>
<dbReference type="GO" id="GO:0042597">
    <property type="term" value="C:periplasmic space"/>
    <property type="evidence" value="ECO:0007669"/>
    <property type="project" value="UniProtKB-ARBA"/>
</dbReference>
<feature type="region of interest" description="Disordered" evidence="4">
    <location>
        <begin position="571"/>
        <end position="592"/>
    </location>
</feature>
<keyword evidence="3" id="KW-0732">Signal</keyword>
<organism evidence="7 8">
    <name type="scientific">candidate division Kazan bacterium RBG_13_50_9</name>
    <dbReference type="NCBI Taxonomy" id="1798535"/>
    <lineage>
        <taxon>Bacteria</taxon>
        <taxon>Bacteria division Kazan-3B-28</taxon>
    </lineage>
</organism>
<feature type="transmembrane region" description="Helical" evidence="5">
    <location>
        <begin position="33"/>
        <end position="51"/>
    </location>
</feature>
<dbReference type="GO" id="GO:0015833">
    <property type="term" value="P:peptide transport"/>
    <property type="evidence" value="ECO:0007669"/>
    <property type="project" value="TreeGrafter"/>
</dbReference>
<dbReference type="InterPro" id="IPR039424">
    <property type="entry name" value="SBP_5"/>
</dbReference>
<comment type="caution">
    <text evidence="7">The sequence shown here is derived from an EMBL/GenBank/DDBJ whole genome shotgun (WGS) entry which is preliminary data.</text>
</comment>
<evidence type="ECO:0000313" key="8">
    <source>
        <dbReference type="Proteomes" id="UP000176651"/>
    </source>
</evidence>
<gene>
    <name evidence="7" type="ORF">A2V68_01790</name>
</gene>
<keyword evidence="5" id="KW-0812">Transmembrane</keyword>
<accession>A0A1F4NSK6</accession>
<dbReference type="Gene3D" id="3.40.190.10">
    <property type="entry name" value="Periplasmic binding protein-like II"/>
    <property type="match status" value="1"/>
</dbReference>
<feature type="domain" description="Solute-binding protein family 5" evidence="6">
    <location>
        <begin position="107"/>
        <end position="474"/>
    </location>
</feature>
<evidence type="ECO:0000313" key="7">
    <source>
        <dbReference type="EMBL" id="OGB74421.1"/>
    </source>
</evidence>